<dbReference type="Proteomes" id="UP000708208">
    <property type="component" value="Unassembled WGS sequence"/>
</dbReference>
<name>A0A8J2NZ52_9HEXA</name>
<keyword evidence="2" id="KW-1185">Reference proteome</keyword>
<organism evidence="1 2">
    <name type="scientific">Allacma fusca</name>
    <dbReference type="NCBI Taxonomy" id="39272"/>
    <lineage>
        <taxon>Eukaryota</taxon>
        <taxon>Metazoa</taxon>
        <taxon>Ecdysozoa</taxon>
        <taxon>Arthropoda</taxon>
        <taxon>Hexapoda</taxon>
        <taxon>Collembola</taxon>
        <taxon>Symphypleona</taxon>
        <taxon>Sminthuridae</taxon>
        <taxon>Allacma</taxon>
    </lineage>
</organism>
<feature type="non-terminal residue" evidence="1">
    <location>
        <position position="1"/>
    </location>
</feature>
<evidence type="ECO:0000313" key="2">
    <source>
        <dbReference type="Proteomes" id="UP000708208"/>
    </source>
</evidence>
<proteinExistence type="predicted"/>
<reference evidence="1" key="1">
    <citation type="submission" date="2021-06" db="EMBL/GenBank/DDBJ databases">
        <authorList>
            <person name="Hodson N. C."/>
            <person name="Mongue J. A."/>
            <person name="Jaron S. K."/>
        </authorList>
    </citation>
    <scope>NUCLEOTIDE SEQUENCE</scope>
</reference>
<protein>
    <submittedName>
        <fullName evidence="1">Uncharacterized protein</fullName>
    </submittedName>
</protein>
<evidence type="ECO:0000313" key="1">
    <source>
        <dbReference type="EMBL" id="CAG7725915.1"/>
    </source>
</evidence>
<comment type="caution">
    <text evidence="1">The sequence shown here is derived from an EMBL/GenBank/DDBJ whole genome shotgun (WGS) entry which is preliminary data.</text>
</comment>
<sequence length="32" mass="3931">DDYFEIAVRKWTPFRNLRQEFITAVVRAIFMP</sequence>
<dbReference type="AlphaFoldDB" id="A0A8J2NZ52"/>
<accession>A0A8J2NZ52</accession>
<gene>
    <name evidence="1" type="ORF">AFUS01_LOCUS14853</name>
</gene>
<dbReference type="EMBL" id="CAJVCH010128527">
    <property type="protein sequence ID" value="CAG7725915.1"/>
    <property type="molecule type" value="Genomic_DNA"/>
</dbReference>